<sequence length="241" mass="27679">MPTSASRRHISMAPAVDDDWLTDAELLASFQDNSGGVWSMALDFETGRLYVDCGFFSKHSRFIEGFLQNLDVGSLAVEPRNFPIMVNVPRLFCPLTVAIEDVRDALAVLYYPDRFPIEPDKIGRIAEVADFFDIPLLMHKADQALLEQLRQRIVRHNGVPMRFMWFGETEWSQLMEALLLADRFKLKKSWSRMKQGILTSLDDVGQLIDQPDFRKLSASAQLDVLEGCVRKHMTYVKHNWK</sequence>
<protein>
    <submittedName>
        <fullName evidence="1">Uncharacterized protein</fullName>
    </submittedName>
</protein>
<proteinExistence type="predicted"/>
<evidence type="ECO:0000313" key="1">
    <source>
        <dbReference type="EMBL" id="WZN65677.1"/>
    </source>
</evidence>
<dbReference type="Proteomes" id="UP001472866">
    <property type="component" value="Chromosome 13"/>
</dbReference>
<dbReference type="EMBL" id="CP151513">
    <property type="protein sequence ID" value="WZN65677.1"/>
    <property type="molecule type" value="Genomic_DNA"/>
</dbReference>
<accession>A0AAX4PH06</accession>
<organism evidence="1 2">
    <name type="scientific">Chloropicon roscoffensis</name>
    <dbReference type="NCBI Taxonomy" id="1461544"/>
    <lineage>
        <taxon>Eukaryota</taxon>
        <taxon>Viridiplantae</taxon>
        <taxon>Chlorophyta</taxon>
        <taxon>Chloropicophyceae</taxon>
        <taxon>Chloropicales</taxon>
        <taxon>Chloropicaceae</taxon>
        <taxon>Chloropicon</taxon>
    </lineage>
</organism>
<keyword evidence="2" id="KW-1185">Reference proteome</keyword>
<name>A0AAX4PH06_9CHLO</name>
<gene>
    <name evidence="1" type="ORF">HKI87_13g72380</name>
</gene>
<dbReference type="AlphaFoldDB" id="A0AAX4PH06"/>
<evidence type="ECO:0000313" key="2">
    <source>
        <dbReference type="Proteomes" id="UP001472866"/>
    </source>
</evidence>
<reference evidence="1 2" key="1">
    <citation type="submission" date="2024-03" db="EMBL/GenBank/DDBJ databases">
        <title>Complete genome sequence of the green alga Chloropicon roscoffensis RCC1871.</title>
        <authorList>
            <person name="Lemieux C."/>
            <person name="Pombert J.-F."/>
            <person name="Otis C."/>
            <person name="Turmel M."/>
        </authorList>
    </citation>
    <scope>NUCLEOTIDE SEQUENCE [LARGE SCALE GENOMIC DNA]</scope>
    <source>
        <strain evidence="1 2">RCC1871</strain>
    </source>
</reference>